<evidence type="ECO:0000259" key="1">
    <source>
        <dbReference type="Pfam" id="PF01493"/>
    </source>
</evidence>
<organism evidence="2 3">
    <name type="scientific">Mariniblastus fucicola</name>
    <dbReference type="NCBI Taxonomy" id="980251"/>
    <lineage>
        <taxon>Bacteria</taxon>
        <taxon>Pseudomonadati</taxon>
        <taxon>Planctomycetota</taxon>
        <taxon>Planctomycetia</taxon>
        <taxon>Pirellulales</taxon>
        <taxon>Pirellulaceae</taxon>
        <taxon>Mariniblastus</taxon>
    </lineage>
</organism>
<keyword evidence="3" id="KW-1185">Reference proteome</keyword>
<dbReference type="KEGG" id="mff:MFFC18_15670"/>
<protein>
    <submittedName>
        <fullName evidence="2">Formyltransferase/hydrolase complex Fhc subunit C</fullName>
    </submittedName>
</protein>
<dbReference type="InterPro" id="IPR017550">
    <property type="entry name" value="Formylmethanofuran_DH_suC"/>
</dbReference>
<evidence type="ECO:0000313" key="2">
    <source>
        <dbReference type="EMBL" id="QEG21708.1"/>
    </source>
</evidence>
<gene>
    <name evidence="2" type="primary">fhcC</name>
    <name evidence="2" type="ORF">MFFC18_15670</name>
</gene>
<dbReference type="GO" id="GO:0018493">
    <property type="term" value="F:formylmethanofuran dehydrogenase activity"/>
    <property type="evidence" value="ECO:0007669"/>
    <property type="project" value="InterPro"/>
</dbReference>
<dbReference type="STRING" id="980251.GCA_001642875_03168"/>
<dbReference type="GO" id="GO:0046914">
    <property type="term" value="F:transition metal ion binding"/>
    <property type="evidence" value="ECO:0007669"/>
    <property type="project" value="InterPro"/>
</dbReference>
<feature type="domain" description="Glutamate synthase alpha subunit C-terminal" evidence="1">
    <location>
        <begin position="82"/>
        <end position="208"/>
    </location>
</feature>
<dbReference type="RefSeq" id="WP_075085393.1">
    <property type="nucleotide sequence ID" value="NZ_CP042912.1"/>
</dbReference>
<dbReference type="InterPro" id="IPR002489">
    <property type="entry name" value="Glu_synth_asu_C"/>
</dbReference>
<proteinExistence type="predicted"/>
<sequence>MPILFELKSKPGLPLDVRNLVPDSVKEMTPTQIGNLEIGLGNRSVPVSQWFDVSGESGDAEVVFQGSLENVHAIGHSMSCGKIEVRGSTGRHVGASMSGGEIVVDGDVSDYPGYEMQGGTIVVRGDAGDHVGGCYPGAKYGMNRGVILIAGSAGKGLGYRMRRGTIVVGGDVADHTAWQMRAGTIIVFGKCSGWVGVDMRRGTIIVQESFPMPQTFAEGPQVVVPVVAMLDRWLAGVCDRYGISVPSIAASSVRTWHGDALAGGRGELLVAMTR</sequence>
<name>A0A5B9P5P0_9BACT</name>
<dbReference type="GO" id="GO:0015948">
    <property type="term" value="P:methanogenesis"/>
    <property type="evidence" value="ECO:0007669"/>
    <property type="project" value="InterPro"/>
</dbReference>
<dbReference type="NCBIfam" id="TIGR03122">
    <property type="entry name" value="one_C_dehyd_C"/>
    <property type="match status" value="1"/>
</dbReference>
<dbReference type="GO" id="GO:0016787">
    <property type="term" value="F:hydrolase activity"/>
    <property type="evidence" value="ECO:0007669"/>
    <property type="project" value="UniProtKB-KW"/>
</dbReference>
<accession>A0A5B9P5P0</accession>
<dbReference type="EMBL" id="CP042912">
    <property type="protein sequence ID" value="QEG21708.1"/>
    <property type="molecule type" value="Genomic_DNA"/>
</dbReference>
<dbReference type="GO" id="GO:0016740">
    <property type="term" value="F:transferase activity"/>
    <property type="evidence" value="ECO:0007669"/>
    <property type="project" value="UniProtKB-KW"/>
</dbReference>
<dbReference type="PANTHER" id="PTHR39673:SF5">
    <property type="entry name" value="TUNGSTEN-CONTAINING FORMYLMETHANOFURAN DEHYDROGENASE 2 SUBUNIT C"/>
    <property type="match status" value="1"/>
</dbReference>
<dbReference type="PANTHER" id="PTHR39673">
    <property type="entry name" value="TUNGSTEN FORMYLMETHANOFURAN DEHYDROGENASE, SUBUNIT C (FWDC)"/>
    <property type="match status" value="1"/>
</dbReference>
<evidence type="ECO:0000313" key="3">
    <source>
        <dbReference type="Proteomes" id="UP000322214"/>
    </source>
</evidence>
<dbReference type="InterPro" id="IPR036485">
    <property type="entry name" value="Glu_synth_asu_C_sf"/>
</dbReference>
<keyword evidence="2" id="KW-0808">Transferase</keyword>
<dbReference type="Pfam" id="PF01493">
    <property type="entry name" value="GXGXG"/>
    <property type="match status" value="1"/>
</dbReference>
<dbReference type="AlphaFoldDB" id="A0A5B9P5P0"/>
<keyword evidence="2" id="KW-0378">Hydrolase</keyword>
<dbReference type="OrthoDB" id="269067at2"/>
<reference evidence="2 3" key="1">
    <citation type="submission" date="2019-08" db="EMBL/GenBank/DDBJ databases">
        <title>Deep-cultivation of Planctomycetes and their phenomic and genomic characterization uncovers novel biology.</title>
        <authorList>
            <person name="Wiegand S."/>
            <person name="Jogler M."/>
            <person name="Boedeker C."/>
            <person name="Pinto D."/>
            <person name="Vollmers J."/>
            <person name="Rivas-Marin E."/>
            <person name="Kohn T."/>
            <person name="Peeters S.H."/>
            <person name="Heuer A."/>
            <person name="Rast P."/>
            <person name="Oberbeckmann S."/>
            <person name="Bunk B."/>
            <person name="Jeske O."/>
            <person name="Meyerdierks A."/>
            <person name="Storesund J.E."/>
            <person name="Kallscheuer N."/>
            <person name="Luecker S."/>
            <person name="Lage O.M."/>
            <person name="Pohl T."/>
            <person name="Merkel B.J."/>
            <person name="Hornburger P."/>
            <person name="Mueller R.-W."/>
            <person name="Bruemmer F."/>
            <person name="Labrenz M."/>
            <person name="Spormann A.M."/>
            <person name="Op den Camp H."/>
            <person name="Overmann J."/>
            <person name="Amann R."/>
            <person name="Jetten M.S.M."/>
            <person name="Mascher T."/>
            <person name="Medema M.H."/>
            <person name="Devos D.P."/>
            <person name="Kaster A.-K."/>
            <person name="Ovreas L."/>
            <person name="Rohde M."/>
            <person name="Galperin M.Y."/>
            <person name="Jogler C."/>
        </authorList>
    </citation>
    <scope>NUCLEOTIDE SEQUENCE [LARGE SCALE GENOMIC DNA]</scope>
    <source>
        <strain evidence="2 3">FC18</strain>
    </source>
</reference>
<dbReference type="Proteomes" id="UP000322214">
    <property type="component" value="Chromosome"/>
</dbReference>
<dbReference type="SUPFAM" id="SSF69336">
    <property type="entry name" value="Alpha subunit of glutamate synthase, C-terminal domain"/>
    <property type="match status" value="1"/>
</dbReference>
<dbReference type="Gene3D" id="2.160.20.60">
    <property type="entry name" value="Glutamate synthase, alpha subunit, C-terminal domain"/>
    <property type="match status" value="1"/>
</dbReference>